<feature type="region of interest" description="Disordered" evidence="1">
    <location>
        <begin position="125"/>
        <end position="149"/>
    </location>
</feature>
<accession>A0ABU0FNG4</accession>
<evidence type="ECO:0000313" key="4">
    <source>
        <dbReference type="Proteomes" id="UP001237448"/>
    </source>
</evidence>
<keyword evidence="4" id="KW-1185">Reference proteome</keyword>
<keyword evidence="2" id="KW-0732">Signal</keyword>
<feature type="compositionally biased region" description="Basic and acidic residues" evidence="1">
    <location>
        <begin position="125"/>
        <end position="134"/>
    </location>
</feature>
<reference evidence="3 4" key="1">
    <citation type="submission" date="2023-07" db="EMBL/GenBank/DDBJ databases">
        <title>Genomic Encyclopedia of Type Strains, Phase IV (KMG-IV): sequencing the most valuable type-strain genomes for metagenomic binning, comparative biology and taxonomic classification.</title>
        <authorList>
            <person name="Goeker M."/>
        </authorList>
    </citation>
    <scope>NUCLEOTIDE SEQUENCE [LARGE SCALE GENOMIC DNA]</scope>
    <source>
        <strain evidence="3 4">DSM 5896</strain>
    </source>
</reference>
<sequence>MFRRALLGVIAGLFLTGVALAQDAPLFRGAPFGLIRRLPALPPPPADELPPPPLPRGGGPPPAYADLLPPRAIIGSLFRRGYRDVEIKRVRGGSYIVVAGDQDGGRVLIVVDGRTTEITGLRRIGWDHPPRQWSDDDWSPPRPWSGPRW</sequence>
<dbReference type="EMBL" id="JAUSVK010000001">
    <property type="protein sequence ID" value="MDQ0396154.1"/>
    <property type="molecule type" value="Genomic_DNA"/>
</dbReference>
<proteinExistence type="predicted"/>
<feature type="region of interest" description="Disordered" evidence="1">
    <location>
        <begin position="43"/>
        <end position="62"/>
    </location>
</feature>
<comment type="caution">
    <text evidence="3">The sequence shown here is derived from an EMBL/GenBank/DDBJ whole genome shotgun (WGS) entry which is preliminary data.</text>
</comment>
<feature type="compositionally biased region" description="Pro residues" evidence="1">
    <location>
        <begin position="140"/>
        <end position="149"/>
    </location>
</feature>
<evidence type="ECO:0000256" key="2">
    <source>
        <dbReference type="SAM" id="SignalP"/>
    </source>
</evidence>
<name>A0ABU0FNG4_9HYPH</name>
<protein>
    <submittedName>
        <fullName evidence="3">Uncharacterized protein</fullName>
    </submittedName>
</protein>
<feature type="signal peptide" evidence="2">
    <location>
        <begin position="1"/>
        <end position="21"/>
    </location>
</feature>
<dbReference type="RefSeq" id="WP_307436001.1">
    <property type="nucleotide sequence ID" value="NZ_JAUSVK010000001.1"/>
</dbReference>
<evidence type="ECO:0000256" key="1">
    <source>
        <dbReference type="SAM" id="MobiDB-lite"/>
    </source>
</evidence>
<feature type="chain" id="PRO_5045290932" evidence="2">
    <location>
        <begin position="22"/>
        <end position="149"/>
    </location>
</feature>
<dbReference type="Proteomes" id="UP001237448">
    <property type="component" value="Unassembled WGS sequence"/>
</dbReference>
<evidence type="ECO:0000313" key="3">
    <source>
        <dbReference type="EMBL" id="MDQ0396154.1"/>
    </source>
</evidence>
<organism evidence="3 4">
    <name type="scientific">Labrys monachus</name>
    <dbReference type="NCBI Taxonomy" id="217067"/>
    <lineage>
        <taxon>Bacteria</taxon>
        <taxon>Pseudomonadati</taxon>
        <taxon>Pseudomonadota</taxon>
        <taxon>Alphaproteobacteria</taxon>
        <taxon>Hyphomicrobiales</taxon>
        <taxon>Xanthobacteraceae</taxon>
        <taxon>Labrys</taxon>
    </lineage>
</organism>
<gene>
    <name evidence="3" type="ORF">J3R73_005946</name>
</gene>